<gene>
    <name evidence="7" type="ORF">B0J11DRAFT_248707</name>
</gene>
<accession>A0A9P9E5G1</accession>
<comment type="similarity">
    <text evidence="5">Belongs to the U2 small nuclear ribonucleoprotein A family.</text>
</comment>
<dbReference type="AlphaFoldDB" id="A0A9P9E5G1"/>
<keyword evidence="4" id="KW-0539">Nucleus</keyword>
<dbReference type="InterPro" id="IPR032675">
    <property type="entry name" value="LRR_dom_sf"/>
</dbReference>
<evidence type="ECO:0000313" key="8">
    <source>
        <dbReference type="Proteomes" id="UP000700596"/>
    </source>
</evidence>
<comment type="caution">
    <text evidence="7">The sequence shown here is derived from an EMBL/GenBank/DDBJ whole genome shotgun (WGS) entry which is preliminary data.</text>
</comment>
<evidence type="ECO:0000256" key="2">
    <source>
        <dbReference type="ARBA" id="ARBA00022614"/>
    </source>
</evidence>
<reference evidence="7" key="1">
    <citation type="journal article" date="2021" name="Nat. Commun.">
        <title>Genetic determinants of endophytism in the Arabidopsis root mycobiome.</title>
        <authorList>
            <person name="Mesny F."/>
            <person name="Miyauchi S."/>
            <person name="Thiergart T."/>
            <person name="Pickel B."/>
            <person name="Atanasova L."/>
            <person name="Karlsson M."/>
            <person name="Huettel B."/>
            <person name="Barry K.W."/>
            <person name="Haridas S."/>
            <person name="Chen C."/>
            <person name="Bauer D."/>
            <person name="Andreopoulos W."/>
            <person name="Pangilinan J."/>
            <person name="LaButti K."/>
            <person name="Riley R."/>
            <person name="Lipzen A."/>
            <person name="Clum A."/>
            <person name="Drula E."/>
            <person name="Henrissat B."/>
            <person name="Kohler A."/>
            <person name="Grigoriev I.V."/>
            <person name="Martin F.M."/>
            <person name="Hacquard S."/>
        </authorList>
    </citation>
    <scope>NUCLEOTIDE SEQUENCE</scope>
    <source>
        <strain evidence="7">MPI-CAGE-CH-0243</strain>
    </source>
</reference>
<evidence type="ECO:0000313" key="7">
    <source>
        <dbReference type="EMBL" id="KAH7130301.1"/>
    </source>
</evidence>
<sequence>MRLTTEKIQKSLSFINSLNERELDLRGHKISAIENLGTARENDAIDFTDNDISQLGNFPLHRRLRTLMLAQNRISSIQPNLSSSIPNLTTLVLTKNRLVELADLDPLAGFHRLTFLTLLGNPVANKEHYRYWVIWRIPSLRYFDFAKVKLSEKQKAKELFGTAENPTDLATKILGVKSKGFVVPSFNDDTTEKRIYTDEEKKKMQAAIRNAKSLDEITRLEKDMAEGRIPAYVLGAPEPMEL</sequence>
<comment type="subcellular location">
    <subcellularLocation>
        <location evidence="1">Nucleus</location>
    </subcellularLocation>
</comment>
<dbReference type="GO" id="GO:0030620">
    <property type="term" value="F:U2 snRNA binding"/>
    <property type="evidence" value="ECO:0007669"/>
    <property type="project" value="InterPro"/>
</dbReference>
<dbReference type="Proteomes" id="UP000700596">
    <property type="component" value="Unassembled WGS sequence"/>
</dbReference>
<dbReference type="PANTHER" id="PTHR10552:SF6">
    <property type="entry name" value="U2 SMALL NUCLEAR RIBONUCLEOPROTEIN A"/>
    <property type="match status" value="1"/>
</dbReference>
<dbReference type="Pfam" id="PF14580">
    <property type="entry name" value="LRR_9"/>
    <property type="match status" value="1"/>
</dbReference>
<dbReference type="EMBL" id="JAGMWT010000004">
    <property type="protein sequence ID" value="KAH7130301.1"/>
    <property type="molecule type" value="Genomic_DNA"/>
</dbReference>
<evidence type="ECO:0000256" key="3">
    <source>
        <dbReference type="ARBA" id="ARBA00022737"/>
    </source>
</evidence>
<dbReference type="InterPro" id="IPR044640">
    <property type="entry name" value="RU2A"/>
</dbReference>
<evidence type="ECO:0000256" key="4">
    <source>
        <dbReference type="ARBA" id="ARBA00023242"/>
    </source>
</evidence>
<organism evidence="7 8">
    <name type="scientific">Dendryphion nanum</name>
    <dbReference type="NCBI Taxonomy" id="256645"/>
    <lineage>
        <taxon>Eukaryota</taxon>
        <taxon>Fungi</taxon>
        <taxon>Dikarya</taxon>
        <taxon>Ascomycota</taxon>
        <taxon>Pezizomycotina</taxon>
        <taxon>Dothideomycetes</taxon>
        <taxon>Pleosporomycetidae</taxon>
        <taxon>Pleosporales</taxon>
        <taxon>Torulaceae</taxon>
        <taxon>Dendryphion</taxon>
    </lineage>
</organism>
<proteinExistence type="inferred from homology"/>
<keyword evidence="2" id="KW-0433">Leucine-rich repeat</keyword>
<dbReference type="GO" id="GO:0005686">
    <property type="term" value="C:U2 snRNP"/>
    <property type="evidence" value="ECO:0007669"/>
    <property type="project" value="TreeGrafter"/>
</dbReference>
<dbReference type="InterPro" id="IPR001611">
    <property type="entry name" value="Leu-rich_rpt"/>
</dbReference>
<dbReference type="FunFam" id="3.80.10.10:FF:000026">
    <property type="entry name" value="U2 small nuclear ribonucleoprotein A"/>
    <property type="match status" value="1"/>
</dbReference>
<keyword evidence="3" id="KW-0677">Repeat</keyword>
<dbReference type="GO" id="GO:0000398">
    <property type="term" value="P:mRNA splicing, via spliceosome"/>
    <property type="evidence" value="ECO:0007669"/>
    <property type="project" value="InterPro"/>
</dbReference>
<keyword evidence="7" id="KW-0687">Ribonucleoprotein</keyword>
<dbReference type="PROSITE" id="PS51450">
    <property type="entry name" value="LRR"/>
    <property type="match status" value="2"/>
</dbReference>
<evidence type="ECO:0000256" key="5">
    <source>
        <dbReference type="ARBA" id="ARBA00024196"/>
    </source>
</evidence>
<dbReference type="OrthoDB" id="433501at2759"/>
<evidence type="ECO:0000256" key="1">
    <source>
        <dbReference type="ARBA" id="ARBA00004123"/>
    </source>
</evidence>
<dbReference type="PANTHER" id="PTHR10552">
    <property type="entry name" value="U2 SMALL NUCLEAR RIBONUCLEOPROTEIN A"/>
    <property type="match status" value="1"/>
</dbReference>
<dbReference type="SUPFAM" id="SSF52058">
    <property type="entry name" value="L domain-like"/>
    <property type="match status" value="1"/>
</dbReference>
<name>A0A9P9E5G1_9PLEO</name>
<evidence type="ECO:0000256" key="6">
    <source>
        <dbReference type="ARBA" id="ARBA00024238"/>
    </source>
</evidence>
<protein>
    <recommendedName>
        <fullName evidence="6">U2 small nuclear ribonucleoprotein A'</fullName>
    </recommendedName>
</protein>
<dbReference type="Gene3D" id="3.80.10.10">
    <property type="entry name" value="Ribonuclease Inhibitor"/>
    <property type="match status" value="1"/>
</dbReference>
<keyword evidence="8" id="KW-1185">Reference proteome</keyword>